<dbReference type="AlphaFoldDB" id="A0A418WP37"/>
<dbReference type="EC" id="3.5.1.28" evidence="2"/>
<keyword evidence="7" id="KW-1185">Reference proteome</keyword>
<dbReference type="SUPFAM" id="SSF55846">
    <property type="entry name" value="N-acetylmuramoyl-L-alanine amidase-like"/>
    <property type="match status" value="1"/>
</dbReference>
<evidence type="ECO:0000256" key="1">
    <source>
        <dbReference type="ARBA" id="ARBA00001561"/>
    </source>
</evidence>
<organism evidence="6 7">
    <name type="scientific">Sphingomonas cavernae</name>
    <dbReference type="NCBI Taxonomy" id="2320861"/>
    <lineage>
        <taxon>Bacteria</taxon>
        <taxon>Pseudomonadati</taxon>
        <taxon>Pseudomonadota</taxon>
        <taxon>Alphaproteobacteria</taxon>
        <taxon>Sphingomonadales</taxon>
        <taxon>Sphingomonadaceae</taxon>
        <taxon>Sphingomonas</taxon>
    </lineage>
</organism>
<evidence type="ECO:0000259" key="5">
    <source>
        <dbReference type="SMART" id="SM00644"/>
    </source>
</evidence>
<dbReference type="EMBL" id="QYUM01000002">
    <property type="protein sequence ID" value="RJF92980.1"/>
    <property type="molecule type" value="Genomic_DNA"/>
</dbReference>
<keyword evidence="3" id="KW-0378">Hydrolase</keyword>
<sequence length="147" mass="16136">MTTPAYMDPEKIHSLTIHCAATPEGRDVKAATISKWDQEKFGQTSYHHVVELDGTAVRTLSDDQRGAHTGGANTGNIGICYVGGVDAKMNAKDTRTAAQRATLARLVREYRERYPGIIVRGHRDWPGVKKACPSFDVAAWLKSVRLA</sequence>
<dbReference type="GO" id="GO:0009254">
    <property type="term" value="P:peptidoglycan turnover"/>
    <property type="evidence" value="ECO:0007669"/>
    <property type="project" value="TreeGrafter"/>
</dbReference>
<name>A0A418WP37_9SPHN</name>
<evidence type="ECO:0000256" key="2">
    <source>
        <dbReference type="ARBA" id="ARBA00011901"/>
    </source>
</evidence>
<evidence type="ECO:0000313" key="7">
    <source>
        <dbReference type="Proteomes" id="UP000286100"/>
    </source>
</evidence>
<dbReference type="PANTHER" id="PTHR30417:SF1">
    <property type="entry name" value="N-ACETYLMURAMOYL-L-ALANINE AMIDASE AMID"/>
    <property type="match status" value="1"/>
</dbReference>
<protein>
    <recommendedName>
        <fullName evidence="2">N-acetylmuramoyl-L-alanine amidase</fullName>
        <ecNumber evidence="2">3.5.1.28</ecNumber>
    </recommendedName>
</protein>
<proteinExistence type="predicted"/>
<dbReference type="Gene3D" id="3.40.80.10">
    <property type="entry name" value="Peptidoglycan recognition protein-like"/>
    <property type="match status" value="1"/>
</dbReference>
<comment type="caution">
    <text evidence="6">The sequence shown here is derived from an EMBL/GenBank/DDBJ whole genome shotgun (WGS) entry which is preliminary data.</text>
</comment>
<feature type="domain" description="N-acetylmuramoyl-L-alanine amidase" evidence="5">
    <location>
        <begin position="2"/>
        <end position="134"/>
    </location>
</feature>
<dbReference type="PANTHER" id="PTHR30417">
    <property type="entry name" value="N-ACETYLMURAMOYL-L-ALANINE AMIDASE AMID"/>
    <property type="match status" value="1"/>
</dbReference>
<gene>
    <name evidence="6" type="ORF">D3876_00905</name>
</gene>
<dbReference type="GO" id="GO:0009253">
    <property type="term" value="P:peptidoglycan catabolic process"/>
    <property type="evidence" value="ECO:0007669"/>
    <property type="project" value="InterPro"/>
</dbReference>
<dbReference type="RefSeq" id="WP_119759260.1">
    <property type="nucleotide sequence ID" value="NZ_QYUM01000002.1"/>
</dbReference>
<evidence type="ECO:0000256" key="4">
    <source>
        <dbReference type="ARBA" id="ARBA00023316"/>
    </source>
</evidence>
<dbReference type="OrthoDB" id="8754850at2"/>
<reference evidence="6 7" key="1">
    <citation type="submission" date="2018-09" db="EMBL/GenBank/DDBJ databases">
        <authorList>
            <person name="Zhu H."/>
        </authorList>
    </citation>
    <scope>NUCLEOTIDE SEQUENCE [LARGE SCALE GENOMIC DNA]</scope>
    <source>
        <strain evidence="6 7">K2R01-6</strain>
    </source>
</reference>
<dbReference type="InterPro" id="IPR051206">
    <property type="entry name" value="NAMLAA_amidase_2"/>
</dbReference>
<dbReference type="InterPro" id="IPR036505">
    <property type="entry name" value="Amidase/PGRP_sf"/>
</dbReference>
<keyword evidence="4" id="KW-0961">Cell wall biogenesis/degradation</keyword>
<comment type="catalytic activity">
    <reaction evidence="1">
        <text>Hydrolyzes the link between N-acetylmuramoyl residues and L-amino acid residues in certain cell-wall glycopeptides.</text>
        <dbReference type="EC" id="3.5.1.28"/>
    </reaction>
</comment>
<accession>A0A418WP37</accession>
<dbReference type="GO" id="GO:0008745">
    <property type="term" value="F:N-acetylmuramoyl-L-alanine amidase activity"/>
    <property type="evidence" value="ECO:0007669"/>
    <property type="project" value="UniProtKB-EC"/>
</dbReference>
<evidence type="ECO:0000313" key="6">
    <source>
        <dbReference type="EMBL" id="RJF92980.1"/>
    </source>
</evidence>
<dbReference type="CDD" id="cd06583">
    <property type="entry name" value="PGRP"/>
    <property type="match status" value="1"/>
</dbReference>
<dbReference type="SMART" id="SM00644">
    <property type="entry name" value="Ami_2"/>
    <property type="match status" value="1"/>
</dbReference>
<dbReference type="Proteomes" id="UP000286100">
    <property type="component" value="Unassembled WGS sequence"/>
</dbReference>
<dbReference type="InterPro" id="IPR002502">
    <property type="entry name" value="Amidase_domain"/>
</dbReference>
<evidence type="ECO:0000256" key="3">
    <source>
        <dbReference type="ARBA" id="ARBA00022801"/>
    </source>
</evidence>
<dbReference type="GO" id="GO:0071555">
    <property type="term" value="P:cell wall organization"/>
    <property type="evidence" value="ECO:0007669"/>
    <property type="project" value="UniProtKB-KW"/>
</dbReference>
<dbReference type="Pfam" id="PF01510">
    <property type="entry name" value="Amidase_2"/>
    <property type="match status" value="1"/>
</dbReference>